<dbReference type="Proteomes" id="UP000728032">
    <property type="component" value="Unassembled WGS sequence"/>
</dbReference>
<proteinExistence type="predicted"/>
<organism evidence="1">
    <name type="scientific">Oppiella nova</name>
    <dbReference type="NCBI Taxonomy" id="334625"/>
    <lineage>
        <taxon>Eukaryota</taxon>
        <taxon>Metazoa</taxon>
        <taxon>Ecdysozoa</taxon>
        <taxon>Arthropoda</taxon>
        <taxon>Chelicerata</taxon>
        <taxon>Arachnida</taxon>
        <taxon>Acari</taxon>
        <taxon>Acariformes</taxon>
        <taxon>Sarcoptiformes</taxon>
        <taxon>Oribatida</taxon>
        <taxon>Brachypylina</taxon>
        <taxon>Oppioidea</taxon>
        <taxon>Oppiidae</taxon>
        <taxon>Oppiella</taxon>
    </lineage>
</organism>
<protein>
    <submittedName>
        <fullName evidence="1">Uncharacterized protein</fullName>
    </submittedName>
</protein>
<name>A0A7R9MMQ6_9ACAR</name>
<gene>
    <name evidence="1" type="ORF">ONB1V03_LOCUS19362</name>
</gene>
<feature type="non-terminal residue" evidence="1">
    <location>
        <position position="1"/>
    </location>
</feature>
<dbReference type="EMBL" id="OC944255">
    <property type="protein sequence ID" value="CAD7662802.1"/>
    <property type="molecule type" value="Genomic_DNA"/>
</dbReference>
<reference evidence="1" key="1">
    <citation type="submission" date="2020-11" db="EMBL/GenBank/DDBJ databases">
        <authorList>
            <person name="Tran Van P."/>
        </authorList>
    </citation>
    <scope>NUCLEOTIDE SEQUENCE</scope>
</reference>
<keyword evidence="2" id="KW-1185">Reference proteome</keyword>
<dbReference type="OrthoDB" id="6515630at2759"/>
<sequence length="193" mass="21061">MSTKTGISIDNSSLKFLELKKYVISGGESTADGVKSVAIDNHSQTVFAITSTHLLVTPLPQLLAFEWNKSVINETVERFPHFKIALNFTPHLISISAAGFGHKIAVCGADYQSSTAPFIVFFDVSDVHRNQSQSLPFNRINLFNSTGHVSDIVWHPELNDQCFGCCVSDGSFFLVSIGDPASKQCAILADIRP</sequence>
<evidence type="ECO:0000313" key="1">
    <source>
        <dbReference type="EMBL" id="CAD7662802.1"/>
    </source>
</evidence>
<dbReference type="EMBL" id="CAJPVJ010029430">
    <property type="protein sequence ID" value="CAG2179939.1"/>
    <property type="molecule type" value="Genomic_DNA"/>
</dbReference>
<dbReference type="InterPro" id="IPR036322">
    <property type="entry name" value="WD40_repeat_dom_sf"/>
</dbReference>
<accession>A0A7R9MMQ6</accession>
<evidence type="ECO:0000313" key="2">
    <source>
        <dbReference type="Proteomes" id="UP000728032"/>
    </source>
</evidence>
<dbReference type="SUPFAM" id="SSF50978">
    <property type="entry name" value="WD40 repeat-like"/>
    <property type="match status" value="1"/>
</dbReference>
<dbReference type="AlphaFoldDB" id="A0A7R9MMQ6"/>